<gene>
    <name evidence="1" type="ORF">NPIL_402081</name>
</gene>
<organism evidence="1 2">
    <name type="scientific">Nephila pilipes</name>
    <name type="common">Giant wood spider</name>
    <name type="synonym">Nephila maculata</name>
    <dbReference type="NCBI Taxonomy" id="299642"/>
    <lineage>
        <taxon>Eukaryota</taxon>
        <taxon>Metazoa</taxon>
        <taxon>Ecdysozoa</taxon>
        <taxon>Arthropoda</taxon>
        <taxon>Chelicerata</taxon>
        <taxon>Arachnida</taxon>
        <taxon>Araneae</taxon>
        <taxon>Araneomorphae</taxon>
        <taxon>Entelegynae</taxon>
        <taxon>Araneoidea</taxon>
        <taxon>Nephilidae</taxon>
        <taxon>Nephila</taxon>
    </lineage>
</organism>
<dbReference type="AlphaFoldDB" id="A0A8X6Q8E0"/>
<proteinExistence type="predicted"/>
<sequence>MSIIPQPHAQRNRLEEVSFVVKQELTRRERKVLLVLRMGYFQSPPCSFFCRTKEKYGITTAQLRLERHRNISEKKFRTNCFKLLWVSFKAKKKKERETSKLAFF</sequence>
<comment type="caution">
    <text evidence="1">The sequence shown here is derived from an EMBL/GenBank/DDBJ whole genome shotgun (WGS) entry which is preliminary data.</text>
</comment>
<evidence type="ECO:0000313" key="1">
    <source>
        <dbReference type="EMBL" id="GFU11210.1"/>
    </source>
</evidence>
<dbReference type="EMBL" id="BMAW01125184">
    <property type="protein sequence ID" value="GFU11210.1"/>
    <property type="molecule type" value="Genomic_DNA"/>
</dbReference>
<accession>A0A8X6Q8E0</accession>
<dbReference type="Proteomes" id="UP000887013">
    <property type="component" value="Unassembled WGS sequence"/>
</dbReference>
<reference evidence="1" key="1">
    <citation type="submission" date="2020-08" db="EMBL/GenBank/DDBJ databases">
        <title>Multicomponent nature underlies the extraordinary mechanical properties of spider dragline silk.</title>
        <authorList>
            <person name="Kono N."/>
            <person name="Nakamura H."/>
            <person name="Mori M."/>
            <person name="Yoshida Y."/>
            <person name="Ohtoshi R."/>
            <person name="Malay A.D."/>
            <person name="Moran D.A.P."/>
            <person name="Tomita M."/>
            <person name="Numata K."/>
            <person name="Arakawa K."/>
        </authorList>
    </citation>
    <scope>NUCLEOTIDE SEQUENCE</scope>
</reference>
<protein>
    <submittedName>
        <fullName evidence="1">Uncharacterized protein</fullName>
    </submittedName>
</protein>
<keyword evidence="2" id="KW-1185">Reference proteome</keyword>
<name>A0A8X6Q8E0_NEPPI</name>
<evidence type="ECO:0000313" key="2">
    <source>
        <dbReference type="Proteomes" id="UP000887013"/>
    </source>
</evidence>